<feature type="region of interest" description="Disordered" evidence="5">
    <location>
        <begin position="201"/>
        <end position="236"/>
    </location>
</feature>
<keyword evidence="3" id="KW-0498">Mitosis</keyword>
<name>K0KFQ1_WICCF</name>
<dbReference type="STRING" id="1206466.K0KFQ1"/>
<keyword evidence="2" id="KW-0132">Cell division</keyword>
<protein>
    <submittedName>
        <fullName evidence="7">Anaphase-promoting complex subunit 1</fullName>
    </submittedName>
</protein>
<dbReference type="PANTHER" id="PTHR12827:SF3">
    <property type="entry name" value="ANAPHASE-PROMOTING COMPLEX SUBUNIT 1"/>
    <property type="match status" value="1"/>
</dbReference>
<evidence type="ECO:0000256" key="3">
    <source>
        <dbReference type="ARBA" id="ARBA00022776"/>
    </source>
</evidence>
<dbReference type="GO" id="GO:0060090">
    <property type="term" value="F:molecular adaptor activity"/>
    <property type="evidence" value="ECO:0007669"/>
    <property type="project" value="TreeGrafter"/>
</dbReference>
<dbReference type="GO" id="GO:0005680">
    <property type="term" value="C:anaphase-promoting complex"/>
    <property type="evidence" value="ECO:0007669"/>
    <property type="project" value="InterPro"/>
</dbReference>
<comment type="caution">
    <text evidence="7">The sequence shown here is derived from an EMBL/GenBank/DDBJ whole genome shotgun (WGS) entry which is preliminary data.</text>
</comment>
<reference evidence="7 8" key="1">
    <citation type="journal article" date="2012" name="Eukaryot. Cell">
        <title>Draft genome sequence of Wickerhamomyces ciferrii NRRL Y-1031 F-60-10.</title>
        <authorList>
            <person name="Schneider J."/>
            <person name="Andrea H."/>
            <person name="Blom J."/>
            <person name="Jaenicke S."/>
            <person name="Ruckert C."/>
            <person name="Schorsch C."/>
            <person name="Szczepanowski R."/>
            <person name="Farwick M."/>
            <person name="Goesmann A."/>
            <person name="Puhler A."/>
            <person name="Schaffer S."/>
            <person name="Tauch A."/>
            <person name="Kohler T."/>
            <person name="Brinkrolf K."/>
        </authorList>
    </citation>
    <scope>NUCLEOTIDE SEQUENCE [LARGE SCALE GENOMIC DNA]</scope>
    <source>
        <strain evidence="8">ATCC 14091 / BCRC 22168 / CBS 111 / JCM 3599 / NBRC 0793 / NRRL Y-1031 F-60-10</strain>
    </source>
</reference>
<dbReference type="FunFam" id="1.25.10.10:FF:000435">
    <property type="entry name" value="Ubiquitin ligase subunit"/>
    <property type="match status" value="1"/>
</dbReference>
<sequence>MSKRSPSIVLKDVKFESDLSRLLTNQYEARVSLSSNEMLVIENKQVLWFKGDLLSRKLLYDKKVVNAFFTSLITADDKITDTQSPCREKVMMVFLEDSLHIYYEDGRSYSLSFSFIVQNALSQENGAVIERSDSSLHSFVTLTEPLAEFGSIVSSSTTSISSDERLISFPSDTNHSISATFDVSDTSIKIYHTRFLSRISSNTPSTTSNSIRRKASVQSRKPSQTLAKDESTENQPSEILIEKKRSISHSGVLSIDRMTSYDYSNNGKAFESNGSSPSGEILRKDAILTKIDHLDMKTQSNLEDIITESIIFGNKEAIIIQNLKIGVLEILIFEKNEGAVSSSRFLQSISLTGDITDYSTTSHQGTLILISKLNEFVLFNPFLDLKFHCFKPSTQINRLLGCNGSKIIAETTEGKLVQYNMILKPTIDAIERCMSSLKYLVNSYTYNYLHLCWVYSYALLQNEWDAFVLTILAALIPMSVSPSDVDANNPVSKLLLKINILQEKALEDQFTLKDMAPNIILALHILREDFKLNVLDDKIVKDLGLLLSQLTLWMSWSETWYSYYGVDQEILNRSIKFPQFQILENPPDVMQSLTSLFEATIVPYVTFSQLAQESEHVDELVIPRTFYILRLFEAILREDFTPKDIVNLITEYNITKSELDTYPIGIIIPLNEAIALCQEYVTNEDTDLIQSDLVDRKDLKMLISKENSISSKTVTHNSSGQQQKDVHQIISTINDTQEPVAPAEYDRFSIVKLIFSEDRRFYEVSKMLQTSKIQALMTKPITNVKEDEIILKQRDIALIAYVRTLTVPLGRSSLLYSSKFPLVTEKFLAPKISPYILLQPDNVTINVELDKVYDGALSWGNFHNGASTGLTVSRDAKGISGSWIVFNKPNSLTAQHGGFLLGLGINGHLKTLEEYHIFNFLGPKHPFTSIGLLLGMSASLKSTMDVKLTKVLSVHVVALLPHGATDMIIPVSVQTAGLIGIGLLYAETQHRRMSEIMLSQITGKVLLDDKEVSDESYRLAAGFALGYINLGRGDDLKGLNESHISDKLLEIATSMKDVQSEDALDKSMSGALVGLALIYLKSDNDIIARKIKVPEAEQFLDYIRPDIITLRSLCYFLIMWSSIGDSRAWVEDQIPEWLLPENLEDGIDGTPYYYILSGICMAMSLKYASSSNKVVRDTIIDYYDDISRELDDFGVQESFGARLKKSALMQAQIILALSASIVMAATGDIEVLRRLRVLHGILEVSNSQNSFGKYMAANMAIGFLFLGGGQYAFNTSNDFGVAALLTSIYPLFPNCSSADPEVHLQALRHFWALASEPRCLVIRDAETLRPINSPVLVTLKDGQTIDKDAPCLLPNLSDIERIDSVSDEYHKVQMLELSGINNYLDVFVYRKRKIEVMKKSVELILSEINSKFEAKHPQHNKLLDLCIFDRLNKYDVQSVLEGTNETEFGSNIIDKQVELTAIVKKPKNIDDLWNLKLIFAYYDKILSDEDTHYLSIDFVDNLRIQLWSLMSTLQ</sequence>
<organism evidence="7 8">
    <name type="scientific">Wickerhamomyces ciferrii (strain ATCC 14091 / BCRC 22168 / CBS 111 / JCM 3599 / NBRC 0793 / NRRL Y-1031 F-60-10)</name>
    <name type="common">Yeast</name>
    <name type="synonym">Pichia ciferrii</name>
    <dbReference type="NCBI Taxonomy" id="1206466"/>
    <lineage>
        <taxon>Eukaryota</taxon>
        <taxon>Fungi</taxon>
        <taxon>Dikarya</taxon>
        <taxon>Ascomycota</taxon>
        <taxon>Saccharomycotina</taxon>
        <taxon>Saccharomycetes</taxon>
        <taxon>Phaffomycetales</taxon>
        <taxon>Wickerhamomycetaceae</taxon>
        <taxon>Wickerhamomyces</taxon>
    </lineage>
</organism>
<dbReference type="FunCoup" id="K0KFQ1">
    <property type="interactions" value="261"/>
</dbReference>
<evidence type="ECO:0000256" key="1">
    <source>
        <dbReference type="ARBA" id="ARBA00010547"/>
    </source>
</evidence>
<dbReference type="Proteomes" id="UP000009328">
    <property type="component" value="Unassembled WGS sequence"/>
</dbReference>
<dbReference type="InterPro" id="IPR024990">
    <property type="entry name" value="Apc1"/>
</dbReference>
<dbReference type="GO" id="GO:0007091">
    <property type="term" value="P:metaphase/anaphase transition of mitotic cell cycle"/>
    <property type="evidence" value="ECO:0007669"/>
    <property type="project" value="TreeGrafter"/>
</dbReference>
<dbReference type="eggNOG" id="KOG1858">
    <property type="taxonomic scope" value="Eukaryota"/>
</dbReference>
<dbReference type="GO" id="GO:0070979">
    <property type="term" value="P:protein K11-linked ubiquitination"/>
    <property type="evidence" value="ECO:0007669"/>
    <property type="project" value="TreeGrafter"/>
</dbReference>
<proteinExistence type="inferred from homology"/>
<dbReference type="InterPro" id="IPR049255">
    <property type="entry name" value="Apc1_N"/>
</dbReference>
<dbReference type="Gene3D" id="1.25.10.10">
    <property type="entry name" value="Leucine-rich Repeat Variant"/>
    <property type="match status" value="1"/>
</dbReference>
<accession>K0KFQ1</accession>
<keyword evidence="8" id="KW-1185">Reference proteome</keyword>
<comment type="similarity">
    <text evidence="1">Belongs to the APC1 family.</text>
</comment>
<dbReference type="InParanoid" id="K0KFQ1"/>
<evidence type="ECO:0000256" key="4">
    <source>
        <dbReference type="ARBA" id="ARBA00023306"/>
    </source>
</evidence>
<dbReference type="PANTHER" id="PTHR12827">
    <property type="entry name" value="MEIOTIC CHECKPOINT REGULATOR TSG24 FAMILY MEMBER"/>
    <property type="match status" value="1"/>
</dbReference>
<evidence type="ECO:0000313" key="8">
    <source>
        <dbReference type="Proteomes" id="UP000009328"/>
    </source>
</evidence>
<feature type="domain" description="Anaphase-promoting complex subunit 1 N-terminal" evidence="6">
    <location>
        <begin position="35"/>
        <end position="186"/>
    </location>
</feature>
<feature type="compositionally biased region" description="Low complexity" evidence="5">
    <location>
        <begin position="201"/>
        <end position="210"/>
    </location>
</feature>
<dbReference type="EMBL" id="CAIF01000028">
    <property type="protein sequence ID" value="CCH41746.1"/>
    <property type="molecule type" value="Genomic_DNA"/>
</dbReference>
<dbReference type="Pfam" id="PF12859">
    <property type="entry name" value="ANAPC1"/>
    <property type="match status" value="1"/>
</dbReference>
<evidence type="ECO:0000256" key="5">
    <source>
        <dbReference type="SAM" id="MobiDB-lite"/>
    </source>
</evidence>
<feature type="compositionally biased region" description="Polar residues" evidence="5">
    <location>
        <begin position="216"/>
        <end position="226"/>
    </location>
</feature>
<dbReference type="GO" id="GO:0031145">
    <property type="term" value="P:anaphase-promoting complex-dependent catabolic process"/>
    <property type="evidence" value="ECO:0007669"/>
    <property type="project" value="TreeGrafter"/>
</dbReference>
<evidence type="ECO:0000313" key="7">
    <source>
        <dbReference type="EMBL" id="CCH41746.1"/>
    </source>
</evidence>
<evidence type="ECO:0000256" key="2">
    <source>
        <dbReference type="ARBA" id="ARBA00022618"/>
    </source>
</evidence>
<dbReference type="InterPro" id="IPR011989">
    <property type="entry name" value="ARM-like"/>
</dbReference>
<evidence type="ECO:0000259" key="6">
    <source>
        <dbReference type="Pfam" id="PF12859"/>
    </source>
</evidence>
<keyword evidence="4" id="KW-0131">Cell cycle</keyword>
<dbReference type="GO" id="GO:0051301">
    <property type="term" value="P:cell division"/>
    <property type="evidence" value="ECO:0007669"/>
    <property type="project" value="UniProtKB-KW"/>
</dbReference>
<gene>
    <name evidence="7" type="primary">APC1</name>
    <name evidence="7" type="ORF">BN7_1285</name>
</gene>
<dbReference type="HOGENOM" id="CLU_000746_0_0_1"/>